<dbReference type="PROSITE" id="PS50082">
    <property type="entry name" value="WD_REPEATS_2"/>
    <property type="match status" value="6"/>
</dbReference>
<reference evidence="7" key="1">
    <citation type="submission" date="2020-04" db="EMBL/GenBank/DDBJ databases">
        <authorList>
            <person name="Zhang T."/>
        </authorList>
    </citation>
    <scope>NUCLEOTIDE SEQUENCE</scope>
    <source>
        <strain evidence="7">HKST-UBA01</strain>
    </source>
</reference>
<dbReference type="Gene3D" id="1.10.510.10">
    <property type="entry name" value="Transferase(Phosphotransferase) domain 1"/>
    <property type="match status" value="1"/>
</dbReference>
<keyword evidence="7" id="KW-0418">Kinase</keyword>
<feature type="repeat" description="WD" evidence="3">
    <location>
        <begin position="913"/>
        <end position="954"/>
    </location>
</feature>
<keyword evidence="2" id="KW-0677">Repeat</keyword>
<evidence type="ECO:0000313" key="8">
    <source>
        <dbReference type="Proteomes" id="UP000697710"/>
    </source>
</evidence>
<dbReference type="Pfam" id="PF00400">
    <property type="entry name" value="WD40"/>
    <property type="match status" value="6"/>
</dbReference>
<dbReference type="GO" id="GO:0004672">
    <property type="term" value="F:protein kinase activity"/>
    <property type="evidence" value="ECO:0007669"/>
    <property type="project" value="InterPro"/>
</dbReference>
<dbReference type="InterPro" id="IPR001680">
    <property type="entry name" value="WD40_rpt"/>
</dbReference>
<dbReference type="PRINTS" id="PR00320">
    <property type="entry name" value="GPROTEINBRPT"/>
</dbReference>
<evidence type="ECO:0000256" key="5">
    <source>
        <dbReference type="SAM" id="Phobius"/>
    </source>
</evidence>
<feature type="repeat" description="WD" evidence="3">
    <location>
        <begin position="499"/>
        <end position="540"/>
    </location>
</feature>
<dbReference type="InterPro" id="IPR011047">
    <property type="entry name" value="Quinoprotein_ADH-like_sf"/>
</dbReference>
<dbReference type="Gene3D" id="2.130.10.10">
    <property type="entry name" value="YVTN repeat-like/Quinoprotein amine dehydrogenase"/>
    <property type="match status" value="4"/>
</dbReference>
<dbReference type="SUPFAM" id="SSF56112">
    <property type="entry name" value="Protein kinase-like (PK-like)"/>
    <property type="match status" value="1"/>
</dbReference>
<proteinExistence type="predicted"/>
<dbReference type="SMART" id="SM00220">
    <property type="entry name" value="S_TKc"/>
    <property type="match status" value="1"/>
</dbReference>
<keyword evidence="5" id="KW-0472">Membrane</keyword>
<accession>A0A956RNY4</accession>
<dbReference type="PROSITE" id="PS00108">
    <property type="entry name" value="PROTEIN_KINASE_ST"/>
    <property type="match status" value="1"/>
</dbReference>
<evidence type="ECO:0000259" key="6">
    <source>
        <dbReference type="PROSITE" id="PS50011"/>
    </source>
</evidence>
<dbReference type="CDD" id="cd00200">
    <property type="entry name" value="WD40"/>
    <property type="match status" value="1"/>
</dbReference>
<dbReference type="PANTHER" id="PTHR44019">
    <property type="entry name" value="WD REPEAT-CONTAINING PROTEIN 55"/>
    <property type="match status" value="1"/>
</dbReference>
<sequence>MTEGNPPRESGPDAATIFADALELPTEARASYLDRVCGADSALKSEVVSLLQAHESARHALDDRAIEAEIHQTARGLESGVIGLQVGTYRIVRLIATGGMGAVYLGERSDDEYSARVAIKLFRATAGGDALLARFRTERQVLADLRHPHIARLIDGGATDDGLPYIIMEYIDGEPLDAYADRHKLTIRERLQLFRGVCEAVTHAHQNLIVHRDLKPPNILVDQTGAPKLLDFGIAKILGDEAGMDQTATHMRMLTPRYASPEQIRGEPVTTATDVYSLGVILYELLTGKHPHATGAESEWRIDRSIVEADPTRPSEAVTALAGGATQTHPVAENRGTDLRSLGRRLRGDLDTILLKALEKEPTRRYTSVAELSEDLRRHLEGLTVLARPETIRYRTTKFARRNKVLVGAVAAVLLALVVGLVATRSQYERADRERTRAEQQTTEARWLAYTAKVAAAEGAIRSNQIEDAARFLDEAPEDLRGWEWDHLYGRLDHSLEQVVAHDTWVTALAFSPDGQTLASASYDQTVKFWDLHPLRLRRTLRREFTPAPNSEPWLYGAMSLDFHPDGRLLAVGYVDMVVDSLALGVRKDAIWGTTTIWDVVSGTPVGTTGETARGWTEVDFDPNGDRLAVSDRYKTFVFDRLASRLLLEVEPRNGEQERRVQDVCFDPKRPRFYTARTDIETWDTRTGTQLETFPTQGDEPLQLIMDPRGERLAAVMRSGTVAVWDAERRTPVTSFRGHQGVVHDAVFDSSGAEIMSVGDDGRVLAWDSETGATRAVLRGHRCAVRSIALASDDQTLATGDERGVIRIWNRSIEDVQTFHIPQDWRPQWATDAIPTRDGARIVTASTIKEVHLWKRSAWTDNDKTSGTRLDELDACGARKLALSPTDDTLLVANDSGFVTISDLSARKLLYLFRAHDDSVSDLDFAPDGSCFVTVGEDSVVSRWRLAEAAPVRIASSKVGAILTAVRFTLDGTRIVCGDAEGRIFVRNGVTCEEEVVIPAHNGPITGLAMAPDGSYFASSSTDGSVKLWNLPDGSPGFVLVQGEAAMDEVAISADGTRLFTGGDGGEIRVLDPRRGEEIVRLSGHRAAIRSLRTGADGVLVSASRDGTVKLWEAGSPSVAVGNPDGTARRDSTVESDARSGGWWNADGDARDHLGRTDGLLQNG</sequence>
<dbReference type="SMART" id="SM00320">
    <property type="entry name" value="WD40"/>
    <property type="match status" value="13"/>
</dbReference>
<comment type="caution">
    <text evidence="7">The sequence shown here is derived from an EMBL/GenBank/DDBJ whole genome shotgun (WGS) entry which is preliminary data.</text>
</comment>
<evidence type="ECO:0000256" key="3">
    <source>
        <dbReference type="PROSITE-ProRule" id="PRU00221"/>
    </source>
</evidence>
<feature type="region of interest" description="Disordered" evidence="4">
    <location>
        <begin position="1116"/>
        <end position="1149"/>
    </location>
</feature>
<evidence type="ECO:0000313" key="7">
    <source>
        <dbReference type="EMBL" id="MCA9726269.1"/>
    </source>
</evidence>
<dbReference type="Gene3D" id="3.30.200.20">
    <property type="entry name" value="Phosphorylase Kinase, domain 1"/>
    <property type="match status" value="1"/>
</dbReference>
<evidence type="ECO:0000256" key="4">
    <source>
        <dbReference type="SAM" id="MobiDB-lite"/>
    </source>
</evidence>
<dbReference type="AlphaFoldDB" id="A0A956RNY4"/>
<feature type="repeat" description="WD" evidence="3">
    <location>
        <begin position="778"/>
        <end position="810"/>
    </location>
</feature>
<dbReference type="InterPro" id="IPR020472">
    <property type="entry name" value="WD40_PAC1"/>
</dbReference>
<dbReference type="PANTHER" id="PTHR44019:SF8">
    <property type="entry name" value="POC1 CENTRIOLAR PROTEIN HOMOLOG"/>
    <property type="match status" value="1"/>
</dbReference>
<keyword evidence="5" id="KW-1133">Transmembrane helix</keyword>
<keyword evidence="7" id="KW-0808">Transferase</keyword>
<dbReference type="Proteomes" id="UP000697710">
    <property type="component" value="Unassembled WGS sequence"/>
</dbReference>
<dbReference type="InterPro" id="IPR019775">
    <property type="entry name" value="WD40_repeat_CS"/>
</dbReference>
<dbReference type="PROSITE" id="PS50011">
    <property type="entry name" value="PROTEIN_KINASE_DOM"/>
    <property type="match status" value="1"/>
</dbReference>
<evidence type="ECO:0000256" key="1">
    <source>
        <dbReference type="ARBA" id="ARBA00022574"/>
    </source>
</evidence>
<evidence type="ECO:0000256" key="2">
    <source>
        <dbReference type="ARBA" id="ARBA00022737"/>
    </source>
</evidence>
<gene>
    <name evidence="7" type="ORF">KC729_01200</name>
</gene>
<dbReference type="PROSITE" id="PS50294">
    <property type="entry name" value="WD_REPEATS_REGION"/>
    <property type="match status" value="6"/>
</dbReference>
<dbReference type="CDD" id="cd14014">
    <property type="entry name" value="STKc_PknB_like"/>
    <property type="match status" value="1"/>
</dbReference>
<feature type="transmembrane region" description="Helical" evidence="5">
    <location>
        <begin position="405"/>
        <end position="423"/>
    </location>
</feature>
<feature type="compositionally biased region" description="Basic and acidic residues" evidence="4">
    <location>
        <begin position="1127"/>
        <end position="1138"/>
    </location>
</feature>
<feature type="non-terminal residue" evidence="7">
    <location>
        <position position="1164"/>
    </location>
</feature>
<feature type="repeat" description="WD" evidence="3">
    <location>
        <begin position="998"/>
        <end position="1031"/>
    </location>
</feature>
<dbReference type="SUPFAM" id="SSF50998">
    <property type="entry name" value="Quinoprotein alcohol dehydrogenase-like"/>
    <property type="match status" value="2"/>
</dbReference>
<dbReference type="InterPro" id="IPR050505">
    <property type="entry name" value="WDR55/POC1"/>
</dbReference>
<reference evidence="7" key="2">
    <citation type="journal article" date="2021" name="Microbiome">
        <title>Successional dynamics and alternative stable states in a saline activated sludge microbial community over 9 years.</title>
        <authorList>
            <person name="Wang Y."/>
            <person name="Ye J."/>
            <person name="Ju F."/>
            <person name="Liu L."/>
            <person name="Boyd J.A."/>
            <person name="Deng Y."/>
            <person name="Parks D.H."/>
            <person name="Jiang X."/>
            <person name="Yin X."/>
            <person name="Woodcroft B.J."/>
            <person name="Tyson G.W."/>
            <person name="Hugenholtz P."/>
            <person name="Polz M.F."/>
            <person name="Zhang T."/>
        </authorList>
    </citation>
    <scope>NUCLEOTIDE SEQUENCE</scope>
    <source>
        <strain evidence="7">HKST-UBA01</strain>
    </source>
</reference>
<dbReference type="InterPro" id="IPR011009">
    <property type="entry name" value="Kinase-like_dom_sf"/>
</dbReference>
<keyword evidence="5" id="KW-0812">Transmembrane</keyword>
<dbReference type="PROSITE" id="PS00678">
    <property type="entry name" value="WD_REPEATS_1"/>
    <property type="match status" value="2"/>
</dbReference>
<protein>
    <submittedName>
        <fullName evidence="7">Protein kinase</fullName>
    </submittedName>
</protein>
<feature type="repeat" description="WD" evidence="3">
    <location>
        <begin position="736"/>
        <end position="777"/>
    </location>
</feature>
<feature type="repeat" description="WD" evidence="3">
    <location>
        <begin position="1082"/>
        <end position="1113"/>
    </location>
</feature>
<dbReference type="Pfam" id="PF00069">
    <property type="entry name" value="Pkinase"/>
    <property type="match status" value="1"/>
</dbReference>
<dbReference type="InterPro" id="IPR000719">
    <property type="entry name" value="Prot_kinase_dom"/>
</dbReference>
<dbReference type="InterPro" id="IPR015943">
    <property type="entry name" value="WD40/YVTN_repeat-like_dom_sf"/>
</dbReference>
<dbReference type="InterPro" id="IPR008271">
    <property type="entry name" value="Ser/Thr_kinase_AS"/>
</dbReference>
<dbReference type="EMBL" id="JAGQHR010000015">
    <property type="protein sequence ID" value="MCA9726269.1"/>
    <property type="molecule type" value="Genomic_DNA"/>
</dbReference>
<feature type="domain" description="Protein kinase" evidence="6">
    <location>
        <begin position="89"/>
        <end position="380"/>
    </location>
</feature>
<name>A0A956RNY4_UNCEI</name>
<dbReference type="GO" id="GO:0005524">
    <property type="term" value="F:ATP binding"/>
    <property type="evidence" value="ECO:0007669"/>
    <property type="project" value="InterPro"/>
</dbReference>
<keyword evidence="1 3" id="KW-0853">WD repeat</keyword>
<organism evidence="7 8">
    <name type="scientific">Eiseniibacteriota bacterium</name>
    <dbReference type="NCBI Taxonomy" id="2212470"/>
    <lineage>
        <taxon>Bacteria</taxon>
        <taxon>Candidatus Eiseniibacteriota</taxon>
    </lineage>
</organism>